<keyword evidence="3" id="KW-1185">Reference proteome</keyword>
<dbReference type="AlphaFoldDB" id="A0A975BXM2"/>
<sequence length="126" mass="15017">MKRIAVTVVLFVSVMLFVSSANAFFPRGRINENYSYDNLTLERIEKGRNKGKCYLRGTITNETDKRREDVKITFYAMTIVDKTLWRAIVKIDLIDRYGTFDFRVKIRGCKEEEPYKWEFKVKDRNK</sequence>
<dbReference type="RefSeq" id="WP_207680237.1">
    <property type="nucleotide sequence ID" value="NZ_CP061800.1"/>
</dbReference>
<feature type="chain" id="PRO_5037399538" evidence="1">
    <location>
        <begin position="24"/>
        <end position="126"/>
    </location>
</feature>
<feature type="signal peptide" evidence="1">
    <location>
        <begin position="1"/>
        <end position="23"/>
    </location>
</feature>
<evidence type="ECO:0000313" key="3">
    <source>
        <dbReference type="Proteomes" id="UP000663722"/>
    </source>
</evidence>
<reference evidence="2" key="1">
    <citation type="journal article" date="2021" name="Microb. Physiol.">
        <title>Proteogenomic Insights into the Physiology of Marine, Sulfate-Reducing, Filamentous Desulfonema limicola and Desulfonema magnum.</title>
        <authorList>
            <person name="Schnaars V."/>
            <person name="Wohlbrand L."/>
            <person name="Scheve S."/>
            <person name="Hinrichs C."/>
            <person name="Reinhardt R."/>
            <person name="Rabus R."/>
        </authorList>
    </citation>
    <scope>NUCLEOTIDE SEQUENCE</scope>
    <source>
        <strain evidence="2">4be13</strain>
    </source>
</reference>
<proteinExistence type="predicted"/>
<accession>A0A975BXM2</accession>
<evidence type="ECO:0000256" key="1">
    <source>
        <dbReference type="SAM" id="SignalP"/>
    </source>
</evidence>
<evidence type="ECO:0000313" key="2">
    <source>
        <dbReference type="EMBL" id="QTA93183.1"/>
    </source>
</evidence>
<protein>
    <submittedName>
        <fullName evidence="2">Uncharacterized protein</fullName>
    </submittedName>
</protein>
<organism evidence="2 3">
    <name type="scientific">Desulfonema magnum</name>
    <dbReference type="NCBI Taxonomy" id="45655"/>
    <lineage>
        <taxon>Bacteria</taxon>
        <taxon>Pseudomonadati</taxon>
        <taxon>Thermodesulfobacteriota</taxon>
        <taxon>Desulfobacteria</taxon>
        <taxon>Desulfobacterales</taxon>
        <taxon>Desulfococcaceae</taxon>
        <taxon>Desulfonema</taxon>
    </lineage>
</organism>
<keyword evidence="1" id="KW-0732">Signal</keyword>
<name>A0A975BXM2_9BACT</name>
<dbReference type="EMBL" id="CP061800">
    <property type="protein sequence ID" value="QTA93183.1"/>
    <property type="molecule type" value="Genomic_DNA"/>
</dbReference>
<dbReference type="KEGG" id="dmm:dnm_092810"/>
<gene>
    <name evidence="2" type="ORF">dnm_092810</name>
</gene>
<dbReference type="Proteomes" id="UP000663722">
    <property type="component" value="Chromosome"/>
</dbReference>